<protein>
    <submittedName>
        <fullName evidence="1">Uncharacterized protein</fullName>
    </submittedName>
</protein>
<accession>A0A1L0AS83</accession>
<organism evidence="1 2">
    <name type="scientific">Moritella viscosa</name>
    <dbReference type="NCBI Taxonomy" id="80854"/>
    <lineage>
        <taxon>Bacteria</taxon>
        <taxon>Pseudomonadati</taxon>
        <taxon>Pseudomonadota</taxon>
        <taxon>Gammaproteobacteria</taxon>
        <taxon>Alteromonadales</taxon>
        <taxon>Moritellaceae</taxon>
        <taxon>Moritella</taxon>
    </lineage>
</organism>
<dbReference type="AlphaFoldDB" id="A0A1L0AS83"/>
<evidence type="ECO:0000313" key="1">
    <source>
        <dbReference type="EMBL" id="SGZ19984.1"/>
    </source>
</evidence>
<dbReference type="EMBL" id="FPLD01000156">
    <property type="protein sequence ID" value="SGZ19984.1"/>
    <property type="molecule type" value="Genomic_DNA"/>
</dbReference>
<gene>
    <name evidence="1" type="ORF">NVI5450_4826</name>
</gene>
<evidence type="ECO:0000313" key="2">
    <source>
        <dbReference type="Proteomes" id="UP000183794"/>
    </source>
</evidence>
<reference evidence="1 2" key="1">
    <citation type="submission" date="2016-11" db="EMBL/GenBank/DDBJ databases">
        <authorList>
            <person name="Jaros S."/>
            <person name="Januszkiewicz K."/>
            <person name="Wedrychowicz H."/>
        </authorList>
    </citation>
    <scope>NUCLEOTIDE SEQUENCE [LARGE SCALE GENOMIC DNA]</scope>
    <source>
        <strain evidence="1">NVI 5450</strain>
    </source>
</reference>
<name>A0A1L0AS83_9GAMM</name>
<sequence length="95" mass="10355">MGEEKCIRGRYSDENINTSYSDENINISYSDNETTGSKPVVNIFFDDGTGGRKQEGYIVLDRKPDSGMIAIVLRGLVGVHEVEVSSIQVIGIGEA</sequence>
<proteinExistence type="predicted"/>
<dbReference type="Proteomes" id="UP000183794">
    <property type="component" value="Unassembled WGS sequence"/>
</dbReference>